<protein>
    <submittedName>
        <fullName evidence="3">Fatty acid desaturase</fullName>
    </submittedName>
</protein>
<reference evidence="3 4" key="1">
    <citation type="submission" date="2016-07" db="EMBL/GenBank/DDBJ databases">
        <title>Complete genome sequence of Altererythrobacter namhicola JCM 16345T, containing esterase-encoding genes.</title>
        <authorList>
            <person name="Cheng H."/>
            <person name="Wu Y.-H."/>
            <person name="Jian S.-L."/>
            <person name="Huo Y.-Y."/>
            <person name="Wang C.-S."/>
            <person name="Xu X.-W."/>
        </authorList>
    </citation>
    <scope>NUCLEOTIDE SEQUENCE [LARGE SCALE GENOMIC DNA]</scope>
    <source>
        <strain evidence="3 4">JCM 16345</strain>
    </source>
</reference>
<organism evidence="3 4">
    <name type="scientific">Paraurantiacibacter namhicola</name>
    <dbReference type="NCBI Taxonomy" id="645517"/>
    <lineage>
        <taxon>Bacteria</taxon>
        <taxon>Pseudomonadati</taxon>
        <taxon>Pseudomonadota</taxon>
        <taxon>Alphaproteobacteria</taxon>
        <taxon>Sphingomonadales</taxon>
        <taxon>Erythrobacteraceae</taxon>
        <taxon>Paraurantiacibacter</taxon>
    </lineage>
</organism>
<accession>A0A1C7D6A2</accession>
<evidence type="ECO:0000256" key="1">
    <source>
        <dbReference type="SAM" id="Phobius"/>
    </source>
</evidence>
<evidence type="ECO:0000259" key="2">
    <source>
        <dbReference type="Pfam" id="PF00487"/>
    </source>
</evidence>
<feature type="transmembrane region" description="Helical" evidence="1">
    <location>
        <begin position="56"/>
        <end position="74"/>
    </location>
</feature>
<dbReference type="InterPro" id="IPR005804">
    <property type="entry name" value="FA_desaturase_dom"/>
</dbReference>
<evidence type="ECO:0000313" key="3">
    <source>
        <dbReference type="EMBL" id="ANU06882.1"/>
    </source>
</evidence>
<dbReference type="RefSeq" id="WP_067785710.1">
    <property type="nucleotide sequence ID" value="NZ_CP016545.1"/>
</dbReference>
<keyword evidence="4" id="KW-1185">Reference proteome</keyword>
<sequence length="283" mass="31974">MESTTKAQTRDIERAVIAGVRALEVPLAWPTIALALLVFAGWAATVAAAAAGAMPLWAAFLINAVLTYLSYTPLHDAAHGSIARRRHEWLNHAIGLLPAFIALHNFSLHRVTHLSHHKHLNDPERDADHWVAGQRWWSVLARCSTVFLSHYRIGWRIADRRSKLLGLAENCATLAVAAFVLVTAGWQVLLFAMVLPAIAGMTLLAFLFDYIVHAPYLHEGRFAATRAYILPARWRRIGSALWMQQNYHLAHHLYPWIPFYRYRNVLEVAEPLIERRDGAIIHL</sequence>
<feature type="transmembrane region" description="Helical" evidence="1">
    <location>
        <begin position="27"/>
        <end position="49"/>
    </location>
</feature>
<keyword evidence="1" id="KW-1133">Transmembrane helix</keyword>
<gene>
    <name evidence="3" type="ORF">A6F65_00559</name>
</gene>
<feature type="domain" description="Fatty acid desaturase" evidence="2">
    <location>
        <begin position="54"/>
        <end position="280"/>
    </location>
</feature>
<dbReference type="OrthoDB" id="784276at2"/>
<dbReference type="KEGG" id="anh:A6F65_00559"/>
<dbReference type="GO" id="GO:0006629">
    <property type="term" value="P:lipid metabolic process"/>
    <property type="evidence" value="ECO:0007669"/>
    <property type="project" value="InterPro"/>
</dbReference>
<dbReference type="Proteomes" id="UP000092698">
    <property type="component" value="Chromosome"/>
</dbReference>
<proteinExistence type="predicted"/>
<keyword evidence="1" id="KW-0472">Membrane</keyword>
<name>A0A1C7D6A2_9SPHN</name>
<dbReference type="Pfam" id="PF00487">
    <property type="entry name" value="FA_desaturase"/>
    <property type="match status" value="1"/>
</dbReference>
<dbReference type="EMBL" id="CP016545">
    <property type="protein sequence ID" value="ANU06882.1"/>
    <property type="molecule type" value="Genomic_DNA"/>
</dbReference>
<dbReference type="AlphaFoldDB" id="A0A1C7D6A2"/>
<evidence type="ECO:0000313" key="4">
    <source>
        <dbReference type="Proteomes" id="UP000092698"/>
    </source>
</evidence>
<feature type="transmembrane region" description="Helical" evidence="1">
    <location>
        <begin position="188"/>
        <end position="212"/>
    </location>
</feature>
<keyword evidence="1" id="KW-0812">Transmembrane</keyword>
<feature type="transmembrane region" description="Helical" evidence="1">
    <location>
        <begin position="164"/>
        <end position="182"/>
    </location>
</feature>
<dbReference type="STRING" id="645517.A6F65_00559"/>